<sequence>MNTRYMKKMISMALLIAAMTMPATAQKNTPAAVIDSTDIDALYAQNLLKPGEKAPNFSLPDYQGKKYNLYQDTKTYKVIEFWASWCPDCRRDLPKMNEIVNTYRTPHFYGISFDTNSAAWQKCYSETFKGGNIVELCELKKWKESQVSKDYHISWLPTYYILTPDNKVEFATVSIDKLAQKLEELKSKMNE</sequence>
<keyword evidence="2" id="KW-0201">Cytochrome c-type biogenesis</keyword>
<evidence type="ECO:0000256" key="1">
    <source>
        <dbReference type="ARBA" id="ARBA00004196"/>
    </source>
</evidence>
<dbReference type="SUPFAM" id="SSF52833">
    <property type="entry name" value="Thioredoxin-like"/>
    <property type="match status" value="1"/>
</dbReference>
<feature type="domain" description="Thioredoxin" evidence="6">
    <location>
        <begin position="48"/>
        <end position="191"/>
    </location>
</feature>
<evidence type="ECO:0000256" key="5">
    <source>
        <dbReference type="SAM" id="SignalP"/>
    </source>
</evidence>
<evidence type="ECO:0000256" key="4">
    <source>
        <dbReference type="ARBA" id="ARBA00023284"/>
    </source>
</evidence>
<protein>
    <recommendedName>
        <fullName evidence="6">Thioredoxin domain-containing protein</fullName>
    </recommendedName>
</protein>
<dbReference type="PANTHER" id="PTHR42852">
    <property type="entry name" value="THIOL:DISULFIDE INTERCHANGE PROTEIN DSBE"/>
    <property type="match status" value="1"/>
</dbReference>
<name>A0AA37HVK9_SEGBR</name>
<evidence type="ECO:0000313" key="7">
    <source>
        <dbReference type="EMBL" id="GJG26808.1"/>
    </source>
</evidence>
<dbReference type="GO" id="GO:0016491">
    <property type="term" value="F:oxidoreductase activity"/>
    <property type="evidence" value="ECO:0007669"/>
    <property type="project" value="InterPro"/>
</dbReference>
<evidence type="ECO:0000259" key="6">
    <source>
        <dbReference type="PROSITE" id="PS51352"/>
    </source>
</evidence>
<dbReference type="InterPro" id="IPR000866">
    <property type="entry name" value="AhpC/TSA"/>
</dbReference>
<dbReference type="Pfam" id="PF00578">
    <property type="entry name" value="AhpC-TSA"/>
    <property type="match status" value="1"/>
</dbReference>
<evidence type="ECO:0000313" key="8">
    <source>
        <dbReference type="Proteomes" id="UP000887043"/>
    </source>
</evidence>
<dbReference type="GO" id="GO:0030313">
    <property type="term" value="C:cell envelope"/>
    <property type="evidence" value="ECO:0007669"/>
    <property type="project" value="UniProtKB-SubCell"/>
</dbReference>
<dbReference type="GO" id="GO:0016209">
    <property type="term" value="F:antioxidant activity"/>
    <property type="evidence" value="ECO:0007669"/>
    <property type="project" value="InterPro"/>
</dbReference>
<dbReference type="RefSeq" id="WP_006281079.1">
    <property type="nucleotide sequence ID" value="NZ_BPTR01000001.1"/>
</dbReference>
<accession>A0AA37HVK9</accession>
<reference evidence="7" key="1">
    <citation type="submission" date="2021-08" db="EMBL/GenBank/DDBJ databases">
        <title>Prevotella lacticifex sp. nov., isolated from rumen of cow.</title>
        <authorList>
            <person name="Shinkai T."/>
            <person name="Ikeyama N."/>
            <person name="Kumagai M."/>
            <person name="Ohmori H."/>
            <person name="Sakamoto M."/>
            <person name="Ohkuma M."/>
            <person name="Mitsumori M."/>
        </authorList>
    </citation>
    <scope>NUCLEOTIDE SEQUENCE</scope>
    <source>
        <strain evidence="7">DSM 11371</strain>
    </source>
</reference>
<keyword evidence="5" id="KW-0732">Signal</keyword>
<evidence type="ECO:0000256" key="3">
    <source>
        <dbReference type="ARBA" id="ARBA00023157"/>
    </source>
</evidence>
<dbReference type="Gene3D" id="3.40.30.10">
    <property type="entry name" value="Glutaredoxin"/>
    <property type="match status" value="1"/>
</dbReference>
<comment type="caution">
    <text evidence="7">The sequence shown here is derived from an EMBL/GenBank/DDBJ whole genome shotgun (WGS) entry which is preliminary data.</text>
</comment>
<keyword evidence="3" id="KW-1015">Disulfide bond</keyword>
<comment type="subcellular location">
    <subcellularLocation>
        <location evidence="1">Cell envelope</location>
    </subcellularLocation>
</comment>
<dbReference type="CDD" id="cd02966">
    <property type="entry name" value="TlpA_like_family"/>
    <property type="match status" value="1"/>
</dbReference>
<dbReference type="EMBL" id="BPTR01000001">
    <property type="protein sequence ID" value="GJG26808.1"/>
    <property type="molecule type" value="Genomic_DNA"/>
</dbReference>
<dbReference type="GO" id="GO:0017004">
    <property type="term" value="P:cytochrome complex assembly"/>
    <property type="evidence" value="ECO:0007669"/>
    <property type="project" value="UniProtKB-KW"/>
</dbReference>
<dbReference type="AlphaFoldDB" id="A0AA37HVK9"/>
<feature type="signal peptide" evidence="5">
    <location>
        <begin position="1"/>
        <end position="25"/>
    </location>
</feature>
<organism evidence="7 8">
    <name type="scientific">Segatella bryantii</name>
    <name type="common">Prevotella bryantii</name>
    <dbReference type="NCBI Taxonomy" id="77095"/>
    <lineage>
        <taxon>Bacteria</taxon>
        <taxon>Pseudomonadati</taxon>
        <taxon>Bacteroidota</taxon>
        <taxon>Bacteroidia</taxon>
        <taxon>Bacteroidales</taxon>
        <taxon>Prevotellaceae</taxon>
        <taxon>Segatella</taxon>
    </lineage>
</organism>
<dbReference type="Proteomes" id="UP000887043">
    <property type="component" value="Unassembled WGS sequence"/>
</dbReference>
<dbReference type="PANTHER" id="PTHR42852:SF6">
    <property type="entry name" value="THIOL:DISULFIDE INTERCHANGE PROTEIN DSBE"/>
    <property type="match status" value="1"/>
</dbReference>
<proteinExistence type="predicted"/>
<dbReference type="InterPro" id="IPR050553">
    <property type="entry name" value="Thioredoxin_ResA/DsbE_sf"/>
</dbReference>
<gene>
    <name evidence="7" type="ORF">PRRU23_05080</name>
</gene>
<keyword evidence="4" id="KW-0676">Redox-active center</keyword>
<dbReference type="PROSITE" id="PS51352">
    <property type="entry name" value="THIOREDOXIN_2"/>
    <property type="match status" value="1"/>
</dbReference>
<evidence type="ECO:0000256" key="2">
    <source>
        <dbReference type="ARBA" id="ARBA00022748"/>
    </source>
</evidence>
<dbReference type="InterPro" id="IPR036249">
    <property type="entry name" value="Thioredoxin-like_sf"/>
</dbReference>
<dbReference type="InterPro" id="IPR013766">
    <property type="entry name" value="Thioredoxin_domain"/>
</dbReference>
<feature type="chain" id="PRO_5041205814" description="Thioredoxin domain-containing protein" evidence="5">
    <location>
        <begin position="26"/>
        <end position="191"/>
    </location>
</feature>